<protein>
    <submittedName>
        <fullName evidence="2">Uncharacterized protein</fullName>
    </submittedName>
</protein>
<keyword evidence="1" id="KW-1133">Transmembrane helix</keyword>
<name>A0ABP7RAE8_9SPHI</name>
<proteinExistence type="predicted"/>
<evidence type="ECO:0000313" key="3">
    <source>
        <dbReference type="Proteomes" id="UP001500742"/>
    </source>
</evidence>
<comment type="caution">
    <text evidence="2">The sequence shown here is derived from an EMBL/GenBank/DDBJ whole genome shotgun (WGS) entry which is preliminary data.</text>
</comment>
<organism evidence="2 3">
    <name type="scientific">Mucilaginibacter dorajii</name>
    <dbReference type="NCBI Taxonomy" id="692994"/>
    <lineage>
        <taxon>Bacteria</taxon>
        <taxon>Pseudomonadati</taxon>
        <taxon>Bacteroidota</taxon>
        <taxon>Sphingobacteriia</taxon>
        <taxon>Sphingobacteriales</taxon>
        <taxon>Sphingobacteriaceae</taxon>
        <taxon>Mucilaginibacter</taxon>
    </lineage>
</organism>
<gene>
    <name evidence="2" type="ORF">GCM10022210_55790</name>
</gene>
<keyword evidence="1" id="KW-0472">Membrane</keyword>
<dbReference type="RefSeq" id="WP_259095602.1">
    <property type="nucleotide sequence ID" value="NZ_BAAAZC010000054.1"/>
</dbReference>
<dbReference type="EMBL" id="BAAAZC010000054">
    <property type="protein sequence ID" value="GAA3994509.1"/>
    <property type="molecule type" value="Genomic_DNA"/>
</dbReference>
<keyword evidence="1" id="KW-0812">Transmembrane</keyword>
<accession>A0ABP7RAE8</accession>
<feature type="transmembrane region" description="Helical" evidence="1">
    <location>
        <begin position="6"/>
        <end position="23"/>
    </location>
</feature>
<dbReference type="Proteomes" id="UP001500742">
    <property type="component" value="Unassembled WGS sequence"/>
</dbReference>
<keyword evidence="3" id="KW-1185">Reference proteome</keyword>
<reference evidence="3" key="1">
    <citation type="journal article" date="2019" name="Int. J. Syst. Evol. Microbiol.">
        <title>The Global Catalogue of Microorganisms (GCM) 10K type strain sequencing project: providing services to taxonomists for standard genome sequencing and annotation.</title>
        <authorList>
            <consortium name="The Broad Institute Genomics Platform"/>
            <consortium name="The Broad Institute Genome Sequencing Center for Infectious Disease"/>
            <person name="Wu L."/>
            <person name="Ma J."/>
        </authorList>
    </citation>
    <scope>NUCLEOTIDE SEQUENCE [LARGE SCALE GENOMIC DNA]</scope>
    <source>
        <strain evidence="3">JCM 16601</strain>
    </source>
</reference>
<evidence type="ECO:0000313" key="2">
    <source>
        <dbReference type="EMBL" id="GAA3994509.1"/>
    </source>
</evidence>
<sequence>MDSFYFFAILGSVVVVLIIYFDTQQRRKVKKTLVQTNDVEPLLMMQSMSQKLEKLNKAIKQAGSVPKIEAQLQKSTADYKSGKINMDTYNRHLNQLLHMTEEHLRSSFVH</sequence>
<evidence type="ECO:0000256" key="1">
    <source>
        <dbReference type="SAM" id="Phobius"/>
    </source>
</evidence>